<dbReference type="OrthoDB" id="10262596at2759"/>
<keyword evidence="5" id="KW-1185">Reference proteome</keyword>
<dbReference type="NCBIfam" id="TIGR00045">
    <property type="entry name" value="glycerate kinase"/>
    <property type="match status" value="1"/>
</dbReference>
<dbReference type="PANTHER" id="PTHR21599:SF0">
    <property type="entry name" value="GLYCERATE KINASE"/>
    <property type="match status" value="1"/>
</dbReference>
<dbReference type="InterPro" id="IPR018197">
    <property type="entry name" value="Glycerate_kinase_RE-like"/>
</dbReference>
<dbReference type="InterPro" id="IPR004381">
    <property type="entry name" value="Glycerate_kinase"/>
</dbReference>
<dbReference type="InterPro" id="IPR018193">
    <property type="entry name" value="Glyc_kinase_flavodox-like_fold"/>
</dbReference>
<dbReference type="PANTHER" id="PTHR21599">
    <property type="entry name" value="GLYCERATE KINASE"/>
    <property type="match status" value="1"/>
</dbReference>
<proteinExistence type="inferred from homology"/>
<dbReference type="SUPFAM" id="SSF110738">
    <property type="entry name" value="Glycerate kinase I"/>
    <property type="match status" value="1"/>
</dbReference>
<keyword evidence="2" id="KW-0808">Transferase</keyword>
<evidence type="ECO:0000313" key="4">
    <source>
        <dbReference type="EMBL" id="CAE7746831.1"/>
    </source>
</evidence>
<accession>A0A812XUK1</accession>
<comment type="similarity">
    <text evidence="1">Belongs to the glycerate kinase type-1 family.</text>
</comment>
<evidence type="ECO:0000256" key="1">
    <source>
        <dbReference type="ARBA" id="ARBA00006284"/>
    </source>
</evidence>
<dbReference type="InterPro" id="IPR036129">
    <property type="entry name" value="Glycerate_kinase_sf"/>
</dbReference>
<dbReference type="AlphaFoldDB" id="A0A812XUK1"/>
<protein>
    <submittedName>
        <fullName evidence="4">GlxK protein</fullName>
    </submittedName>
</protein>
<evidence type="ECO:0000256" key="3">
    <source>
        <dbReference type="ARBA" id="ARBA00022777"/>
    </source>
</evidence>
<reference evidence="4" key="1">
    <citation type="submission" date="2021-02" db="EMBL/GenBank/DDBJ databases">
        <authorList>
            <person name="Dougan E. K."/>
            <person name="Rhodes N."/>
            <person name="Thang M."/>
            <person name="Chan C."/>
        </authorList>
    </citation>
    <scope>NUCLEOTIDE SEQUENCE</scope>
</reference>
<dbReference type="Gene3D" id="3.40.50.10350">
    <property type="entry name" value="Glycerate kinase, domain 1"/>
    <property type="match status" value="1"/>
</dbReference>
<evidence type="ECO:0000313" key="5">
    <source>
        <dbReference type="Proteomes" id="UP000601435"/>
    </source>
</evidence>
<name>A0A812XUK1_9DINO</name>
<dbReference type="GO" id="GO:0008887">
    <property type="term" value="F:glycerate kinase activity"/>
    <property type="evidence" value="ECO:0007669"/>
    <property type="project" value="InterPro"/>
</dbReference>
<evidence type="ECO:0000256" key="2">
    <source>
        <dbReference type="ARBA" id="ARBA00022679"/>
    </source>
</evidence>
<sequence>MRVLLCPDSFKGCLDALAVAHAMREGVSRAGSHDAVECPVSDGGEGFTQAIASAAGAELRTLSVTGSHGRSVGVPWCAVDGEAVFTVADIVHLGFVAPGERDPGALTTRGIGEMLLAMARGGAERITVGLGGSGTVDGGVGVALALGFTFQDENGEAFEPVGNTLGRIARIEPPKAHPLAGVSVTVANDVDNPLTGEPGAARVFGPQKGATAEQVEQLDDGLANLQRVCSQQNDHPGDGAAGGLGFGLRVFAGARLTPGSEVVIDAVKLREKMAGADLVITGEGRLDMQSVAGKIAWAVGRLAEELGVPCVCVAGSFGEGWAEAGRVFSRCVRATPEGVDAEAGMRGAESLIAEAVAGLPELSGGR</sequence>
<dbReference type="Gene3D" id="3.90.1510.10">
    <property type="entry name" value="Glycerate kinase, domain 2"/>
    <property type="match status" value="1"/>
</dbReference>
<dbReference type="EMBL" id="CAJNJA010038420">
    <property type="protein sequence ID" value="CAE7746831.1"/>
    <property type="molecule type" value="Genomic_DNA"/>
</dbReference>
<gene>
    <name evidence="4" type="primary">glxK</name>
    <name evidence="4" type="ORF">SNEC2469_LOCUS21636</name>
</gene>
<dbReference type="Proteomes" id="UP000601435">
    <property type="component" value="Unassembled WGS sequence"/>
</dbReference>
<keyword evidence="3" id="KW-0418">Kinase</keyword>
<dbReference type="Pfam" id="PF02595">
    <property type="entry name" value="Gly_kinase"/>
    <property type="match status" value="1"/>
</dbReference>
<organism evidence="4 5">
    <name type="scientific">Symbiodinium necroappetens</name>
    <dbReference type="NCBI Taxonomy" id="1628268"/>
    <lineage>
        <taxon>Eukaryota</taxon>
        <taxon>Sar</taxon>
        <taxon>Alveolata</taxon>
        <taxon>Dinophyceae</taxon>
        <taxon>Suessiales</taxon>
        <taxon>Symbiodiniaceae</taxon>
        <taxon>Symbiodinium</taxon>
    </lineage>
</organism>
<dbReference type="PIRSF" id="PIRSF006078">
    <property type="entry name" value="GlxK"/>
    <property type="match status" value="1"/>
</dbReference>
<comment type="caution">
    <text evidence="4">The sequence shown here is derived from an EMBL/GenBank/DDBJ whole genome shotgun (WGS) entry which is preliminary data.</text>
</comment>
<dbReference type="GO" id="GO:0031388">
    <property type="term" value="P:organic acid phosphorylation"/>
    <property type="evidence" value="ECO:0007669"/>
    <property type="project" value="InterPro"/>
</dbReference>